<dbReference type="GO" id="GO:0046677">
    <property type="term" value="P:response to antibiotic"/>
    <property type="evidence" value="ECO:0007669"/>
    <property type="project" value="UniProtKB-UniRule"/>
</dbReference>
<evidence type="ECO:0000256" key="16">
    <source>
        <dbReference type="ARBA" id="ARBA00047594"/>
    </source>
</evidence>
<evidence type="ECO:0000256" key="7">
    <source>
        <dbReference type="ARBA" id="ARBA00022801"/>
    </source>
</evidence>
<dbReference type="GO" id="GO:0071555">
    <property type="term" value="P:cell wall organization"/>
    <property type="evidence" value="ECO:0007669"/>
    <property type="project" value="UniProtKB-KW"/>
</dbReference>
<dbReference type="Pfam" id="PF02673">
    <property type="entry name" value="BacA"/>
    <property type="match status" value="1"/>
</dbReference>
<proteinExistence type="inferred from homology"/>
<evidence type="ECO:0000256" key="13">
    <source>
        <dbReference type="ARBA" id="ARBA00023316"/>
    </source>
</evidence>
<feature type="transmembrane region" description="Helical" evidence="17">
    <location>
        <begin position="182"/>
        <end position="200"/>
    </location>
</feature>
<feature type="transmembrane region" description="Helical" evidence="17">
    <location>
        <begin position="97"/>
        <end position="123"/>
    </location>
</feature>
<dbReference type="GO" id="GO:0009252">
    <property type="term" value="P:peptidoglycan biosynthetic process"/>
    <property type="evidence" value="ECO:0007669"/>
    <property type="project" value="UniProtKB-KW"/>
</dbReference>
<keyword evidence="13 17" id="KW-0961">Cell wall biogenesis/degradation</keyword>
<dbReference type="PANTHER" id="PTHR30622">
    <property type="entry name" value="UNDECAPRENYL-DIPHOSPHATASE"/>
    <property type="match status" value="1"/>
</dbReference>
<comment type="similarity">
    <text evidence="2 17">Belongs to the UppP family.</text>
</comment>
<keyword evidence="5 17" id="KW-1003">Cell membrane</keyword>
<evidence type="ECO:0000256" key="3">
    <source>
        <dbReference type="ARBA" id="ARBA00012374"/>
    </source>
</evidence>
<evidence type="ECO:0000256" key="8">
    <source>
        <dbReference type="ARBA" id="ARBA00022960"/>
    </source>
</evidence>
<evidence type="ECO:0000313" key="18">
    <source>
        <dbReference type="EMBL" id="HIQ62457.1"/>
    </source>
</evidence>
<evidence type="ECO:0000256" key="6">
    <source>
        <dbReference type="ARBA" id="ARBA00022692"/>
    </source>
</evidence>
<comment type="catalytic activity">
    <reaction evidence="16 17">
        <text>di-trans,octa-cis-undecaprenyl diphosphate + H2O = di-trans,octa-cis-undecaprenyl phosphate + phosphate + H(+)</text>
        <dbReference type="Rhea" id="RHEA:28094"/>
        <dbReference type="ChEBI" id="CHEBI:15377"/>
        <dbReference type="ChEBI" id="CHEBI:15378"/>
        <dbReference type="ChEBI" id="CHEBI:43474"/>
        <dbReference type="ChEBI" id="CHEBI:58405"/>
        <dbReference type="ChEBI" id="CHEBI:60392"/>
        <dbReference type="EC" id="3.6.1.27"/>
    </reaction>
</comment>
<evidence type="ECO:0000256" key="11">
    <source>
        <dbReference type="ARBA" id="ARBA00023136"/>
    </source>
</evidence>
<dbReference type="AlphaFoldDB" id="A0A9D0YUZ9"/>
<keyword evidence="6 17" id="KW-0812">Transmembrane</keyword>
<dbReference type="Proteomes" id="UP000886819">
    <property type="component" value="Unassembled WGS sequence"/>
</dbReference>
<keyword evidence="8 17" id="KW-0133">Cell shape</keyword>
<sequence>MLKTLLLGIIQGLSEFLPISSSGHLVLFQKLLDMPQTGLLLEILLHVGTLVAVLAVFWHDWLDMLLHLFTSRAVRLLIVATLPAVVAALLLEDLLEAAFGGWFLGVSFLITAALLCASDWLAARVADQGRRPRAGVEDMRYQQALAMGMMQALAIIPGVSRSGSTIVGGMASGVSRQTAAKFSFLMSAIATVGSLVFKFRDLLAAGGETFEGGWAGMLLGMLAAAVSGYLAIRWMLALIQRVSLKWFGLYTAVLGLLVLADQLFFGIVFDKIV</sequence>
<keyword evidence="9 17" id="KW-0573">Peptidoglycan synthesis</keyword>
<feature type="transmembrane region" description="Helical" evidence="17">
    <location>
        <begin position="244"/>
        <end position="269"/>
    </location>
</feature>
<feature type="transmembrane region" description="Helical" evidence="17">
    <location>
        <begin position="73"/>
        <end position="91"/>
    </location>
</feature>
<keyword evidence="7 17" id="KW-0378">Hydrolase</keyword>
<reference evidence="18" key="1">
    <citation type="submission" date="2020-10" db="EMBL/GenBank/DDBJ databases">
        <authorList>
            <person name="Gilroy R."/>
        </authorList>
    </citation>
    <scope>NUCLEOTIDE SEQUENCE</scope>
    <source>
        <strain evidence="18">ChiHile30-977</strain>
    </source>
</reference>
<evidence type="ECO:0000256" key="5">
    <source>
        <dbReference type="ARBA" id="ARBA00022475"/>
    </source>
</evidence>
<evidence type="ECO:0000256" key="14">
    <source>
        <dbReference type="ARBA" id="ARBA00032707"/>
    </source>
</evidence>
<dbReference type="InterPro" id="IPR003824">
    <property type="entry name" value="UppP"/>
</dbReference>
<evidence type="ECO:0000256" key="2">
    <source>
        <dbReference type="ARBA" id="ARBA00010621"/>
    </source>
</evidence>
<evidence type="ECO:0000256" key="17">
    <source>
        <dbReference type="HAMAP-Rule" id="MF_01006"/>
    </source>
</evidence>
<dbReference type="EC" id="3.6.1.27" evidence="3 17"/>
<dbReference type="HAMAP" id="MF_01006">
    <property type="entry name" value="Undec_diphosphatase"/>
    <property type="match status" value="1"/>
</dbReference>
<evidence type="ECO:0000256" key="10">
    <source>
        <dbReference type="ARBA" id="ARBA00022989"/>
    </source>
</evidence>
<evidence type="ECO:0000313" key="19">
    <source>
        <dbReference type="Proteomes" id="UP000886819"/>
    </source>
</evidence>
<evidence type="ECO:0000256" key="1">
    <source>
        <dbReference type="ARBA" id="ARBA00004651"/>
    </source>
</evidence>
<evidence type="ECO:0000256" key="4">
    <source>
        <dbReference type="ARBA" id="ARBA00021581"/>
    </source>
</evidence>
<comment type="subcellular location">
    <subcellularLocation>
        <location evidence="1 17">Cell membrane</location>
        <topology evidence="1 17">Multi-pass membrane protein</topology>
    </subcellularLocation>
</comment>
<organism evidence="18 19">
    <name type="scientific">Candidatus Avichristensenella intestinipullorum</name>
    <dbReference type="NCBI Taxonomy" id="2840693"/>
    <lineage>
        <taxon>Bacteria</taxon>
        <taxon>Bacillati</taxon>
        <taxon>Bacillota</taxon>
        <taxon>Clostridia</taxon>
        <taxon>Candidatus Avichristensenella</taxon>
    </lineage>
</organism>
<comment type="function">
    <text evidence="17">Catalyzes the dephosphorylation of undecaprenyl diphosphate (UPP). Confers resistance to bacitracin.</text>
</comment>
<evidence type="ECO:0000256" key="15">
    <source>
        <dbReference type="ARBA" id="ARBA00032932"/>
    </source>
</evidence>
<dbReference type="EMBL" id="DVFI01000035">
    <property type="protein sequence ID" value="HIQ62457.1"/>
    <property type="molecule type" value="Genomic_DNA"/>
</dbReference>
<accession>A0A9D0YUZ9</accession>
<feature type="transmembrane region" description="Helical" evidence="17">
    <location>
        <begin position="212"/>
        <end position="232"/>
    </location>
</feature>
<dbReference type="PANTHER" id="PTHR30622:SF2">
    <property type="entry name" value="UNDECAPRENYL-DIPHOSPHATASE"/>
    <property type="match status" value="1"/>
</dbReference>
<name>A0A9D0YUZ9_9FIRM</name>
<evidence type="ECO:0000256" key="12">
    <source>
        <dbReference type="ARBA" id="ARBA00023251"/>
    </source>
</evidence>
<dbReference type="GO" id="GO:0005886">
    <property type="term" value="C:plasma membrane"/>
    <property type="evidence" value="ECO:0007669"/>
    <property type="project" value="UniProtKB-SubCell"/>
</dbReference>
<dbReference type="GO" id="GO:0008360">
    <property type="term" value="P:regulation of cell shape"/>
    <property type="evidence" value="ECO:0007669"/>
    <property type="project" value="UniProtKB-KW"/>
</dbReference>
<keyword evidence="11 17" id="KW-0472">Membrane</keyword>
<keyword evidence="12 17" id="KW-0046">Antibiotic resistance</keyword>
<gene>
    <name evidence="17" type="primary">uppP</name>
    <name evidence="18" type="ORF">IAA66_02580</name>
</gene>
<protein>
    <recommendedName>
        <fullName evidence="4 17">Undecaprenyl-diphosphatase</fullName>
        <ecNumber evidence="3 17">3.6.1.27</ecNumber>
    </recommendedName>
    <alternativeName>
        <fullName evidence="15 17">Bacitracin resistance protein</fullName>
    </alternativeName>
    <alternativeName>
        <fullName evidence="14 17">Undecaprenyl pyrophosphate phosphatase</fullName>
    </alternativeName>
</protein>
<feature type="transmembrane region" description="Helical" evidence="17">
    <location>
        <begin position="38"/>
        <end position="61"/>
    </location>
</feature>
<comment type="caution">
    <text evidence="18">The sequence shown here is derived from an EMBL/GenBank/DDBJ whole genome shotgun (WGS) entry which is preliminary data.</text>
</comment>
<evidence type="ECO:0000256" key="9">
    <source>
        <dbReference type="ARBA" id="ARBA00022984"/>
    </source>
</evidence>
<keyword evidence="10 17" id="KW-1133">Transmembrane helix</keyword>
<comment type="miscellaneous">
    <text evidence="17">Bacitracin is thought to be involved in the inhibition of peptidoglycan synthesis by sequestering undecaprenyl diphosphate, thereby reducing the pool of lipid carrier available.</text>
</comment>
<dbReference type="GO" id="GO:0050380">
    <property type="term" value="F:undecaprenyl-diphosphatase activity"/>
    <property type="evidence" value="ECO:0007669"/>
    <property type="project" value="UniProtKB-UniRule"/>
</dbReference>
<reference evidence="18" key="2">
    <citation type="journal article" date="2021" name="PeerJ">
        <title>Extensive microbial diversity within the chicken gut microbiome revealed by metagenomics and culture.</title>
        <authorList>
            <person name="Gilroy R."/>
            <person name="Ravi A."/>
            <person name="Getino M."/>
            <person name="Pursley I."/>
            <person name="Horton D.L."/>
            <person name="Alikhan N.F."/>
            <person name="Baker D."/>
            <person name="Gharbi K."/>
            <person name="Hall N."/>
            <person name="Watson M."/>
            <person name="Adriaenssens E.M."/>
            <person name="Foster-Nyarko E."/>
            <person name="Jarju S."/>
            <person name="Secka A."/>
            <person name="Antonio M."/>
            <person name="Oren A."/>
            <person name="Chaudhuri R.R."/>
            <person name="La Ragione R."/>
            <person name="Hildebrand F."/>
            <person name="Pallen M.J."/>
        </authorList>
    </citation>
    <scope>NUCLEOTIDE SEQUENCE</scope>
    <source>
        <strain evidence="18">ChiHile30-977</strain>
    </source>
</reference>